<proteinExistence type="predicted"/>
<gene>
    <name evidence="1" type="ORF">SSLN_LOCUS19202</name>
</gene>
<name>A0A3P7F3H0_SCHSO</name>
<dbReference type="PANTHER" id="PTHR10281">
    <property type="entry name" value="MEMBRANE-ASSOCIATED PROGESTERONE RECEPTOR COMPONENT-RELATED"/>
    <property type="match status" value="1"/>
</dbReference>
<dbReference type="EMBL" id="UYSU01046612">
    <property type="protein sequence ID" value="VDM05588.1"/>
    <property type="molecule type" value="Genomic_DNA"/>
</dbReference>
<dbReference type="SUPFAM" id="SSF55856">
    <property type="entry name" value="Cytochrome b5-like heme/steroid binding domain"/>
    <property type="match status" value="1"/>
</dbReference>
<dbReference type="Proteomes" id="UP000275846">
    <property type="component" value="Unassembled WGS sequence"/>
</dbReference>
<evidence type="ECO:0008006" key="3">
    <source>
        <dbReference type="Google" id="ProtNLM"/>
    </source>
</evidence>
<sequence length="154" mass="17203">MSSNIATVPDRLVSLGNAFMEKVYYACGWRVGDLPLNEDTNLPECMRQPMDVDQLRPNVHLSLLGHVFYVSANRKVYDPGGFYAGMTGRDATCLIFSSKLPSGATDPSEETIVKGFSLDDLSSKQLTELGEWMKFYSRKYRCVGALSLHCYLSK</sequence>
<dbReference type="InterPro" id="IPR050577">
    <property type="entry name" value="MAPR/NEUFC/NENF-like"/>
</dbReference>
<accession>A0A3P7F3H0</accession>
<dbReference type="Gene3D" id="3.10.120.10">
    <property type="entry name" value="Cytochrome b5-like heme/steroid binding domain"/>
    <property type="match status" value="1"/>
</dbReference>
<evidence type="ECO:0000313" key="2">
    <source>
        <dbReference type="Proteomes" id="UP000275846"/>
    </source>
</evidence>
<dbReference type="STRING" id="70667.A0A3P7F3H0"/>
<protein>
    <recommendedName>
        <fullName evidence="3">Cytochrome b5 heme-binding domain-containing protein</fullName>
    </recommendedName>
</protein>
<organism evidence="1 2">
    <name type="scientific">Schistocephalus solidus</name>
    <name type="common">Tapeworm</name>
    <dbReference type="NCBI Taxonomy" id="70667"/>
    <lineage>
        <taxon>Eukaryota</taxon>
        <taxon>Metazoa</taxon>
        <taxon>Spiralia</taxon>
        <taxon>Lophotrochozoa</taxon>
        <taxon>Platyhelminthes</taxon>
        <taxon>Cestoda</taxon>
        <taxon>Eucestoda</taxon>
        <taxon>Diphyllobothriidea</taxon>
        <taxon>Diphyllobothriidae</taxon>
        <taxon>Schistocephalus</taxon>
    </lineage>
</organism>
<keyword evidence="2" id="KW-1185">Reference proteome</keyword>
<dbReference type="GO" id="GO:0012505">
    <property type="term" value="C:endomembrane system"/>
    <property type="evidence" value="ECO:0007669"/>
    <property type="project" value="TreeGrafter"/>
</dbReference>
<reference evidence="1 2" key="1">
    <citation type="submission" date="2018-11" db="EMBL/GenBank/DDBJ databases">
        <authorList>
            <consortium name="Pathogen Informatics"/>
        </authorList>
    </citation>
    <scope>NUCLEOTIDE SEQUENCE [LARGE SCALE GENOMIC DNA]</scope>
    <source>
        <strain evidence="1 2">NST_G2</strain>
    </source>
</reference>
<dbReference type="InterPro" id="IPR036400">
    <property type="entry name" value="Cyt_B5-like_heme/steroid_sf"/>
</dbReference>
<dbReference type="PANTHER" id="PTHR10281:SF76">
    <property type="entry name" value="CALCUTTA CUP-RELATED"/>
    <property type="match status" value="1"/>
</dbReference>
<dbReference type="GO" id="GO:0016020">
    <property type="term" value="C:membrane"/>
    <property type="evidence" value="ECO:0007669"/>
    <property type="project" value="TreeGrafter"/>
</dbReference>
<dbReference type="OrthoDB" id="6268895at2759"/>
<evidence type="ECO:0000313" key="1">
    <source>
        <dbReference type="EMBL" id="VDM05588.1"/>
    </source>
</evidence>
<dbReference type="AlphaFoldDB" id="A0A3P7F3H0"/>